<dbReference type="InterPro" id="IPR036390">
    <property type="entry name" value="WH_DNA-bd_sf"/>
</dbReference>
<dbReference type="InterPro" id="IPR056504">
    <property type="entry name" value="HTH_HVO_0163_N"/>
</dbReference>
<gene>
    <name evidence="2" type="ORF">MA03_02280</name>
</gene>
<reference evidence="2 3" key="1">
    <citation type="journal article" date="2015" name="Stand. Genomic Sci.">
        <title>Complete genome sequence of and proposal of Thermofilum uzonense sp. nov. a novel hyperthermophilic crenarchaeon and emended description of the genus Thermofilum.</title>
        <authorList>
            <person name="Toshchakov S.V."/>
            <person name="Korzhenkov A.A."/>
            <person name="Samarov N.I."/>
            <person name="Mazunin I.O."/>
            <person name="Mozhey O.I."/>
            <person name="Shmyr I.S."/>
            <person name="Derbikova K.S."/>
            <person name="Taranov E.A."/>
            <person name="Dominova I.N."/>
            <person name="Bonch-Osmolovskaya E.A."/>
            <person name="Patrushev M.V."/>
            <person name="Podosokorskaya O.A."/>
            <person name="Kublanov I.V."/>
        </authorList>
    </citation>
    <scope>NUCLEOTIDE SEQUENCE [LARGE SCALE GENOMIC DNA]</scope>
    <source>
        <strain evidence="2 3">1807-2</strain>
    </source>
</reference>
<dbReference type="STRING" id="1550241.MA03_02280"/>
<name>A0A0F7FGQ1_9CREN</name>
<dbReference type="KEGG" id="thf:MA03_02280"/>
<dbReference type="HOGENOM" id="CLU_942053_0_0_2"/>
<dbReference type="CDD" id="cd00090">
    <property type="entry name" value="HTH_ARSR"/>
    <property type="match status" value="1"/>
</dbReference>
<evidence type="ECO:0000259" key="1">
    <source>
        <dbReference type="Pfam" id="PF24266"/>
    </source>
</evidence>
<sequence>MRVRKMKKEYLRLHAFLLTTLVVCVYSSYAYSAPLLLVTRPGVLVERTTTGKITSYTLTLVIPPLTGLSSERLACLSEANVVKKQASTGSVEVKDGCVYFTVQNPSLEPLKAEVVLEVEEIPSVQPQPPVALIAAVASVAAASYLTMTEGGREKLFTALSLPVSYYVSRYEDVSRSPKRVTILEYVKANPGVTTRRISRETSISFGEVQWHLSILERLGFVERVRIGKYSCYYYRGTPLEVWLSNFVTRELRTSINAEALRKAKPRFEFLAQRGLIPYNEVQLIVTRENGRKTSS</sequence>
<accession>A0A0F7FGQ1</accession>
<dbReference type="AlphaFoldDB" id="A0A0F7FGQ1"/>
<feature type="domain" description="HVO-0163 N-terminal HTH" evidence="1">
    <location>
        <begin position="178"/>
        <end position="234"/>
    </location>
</feature>
<dbReference type="Pfam" id="PF24266">
    <property type="entry name" value="HTH_HVO_0163_N"/>
    <property type="match status" value="1"/>
</dbReference>
<protein>
    <recommendedName>
        <fullName evidence="1">HVO-0163 N-terminal HTH domain-containing protein</fullName>
    </recommendedName>
</protein>
<organism evidence="2 3">
    <name type="scientific">Infirmifilum uzonense</name>
    <dbReference type="NCBI Taxonomy" id="1550241"/>
    <lineage>
        <taxon>Archaea</taxon>
        <taxon>Thermoproteota</taxon>
        <taxon>Thermoprotei</taxon>
        <taxon>Thermofilales</taxon>
        <taxon>Thermofilaceae</taxon>
        <taxon>Infirmifilum</taxon>
    </lineage>
</organism>
<dbReference type="InterPro" id="IPR011991">
    <property type="entry name" value="ArsR-like_HTH"/>
</dbReference>
<dbReference type="PATRIC" id="fig|1550241.5.peg.467"/>
<proteinExistence type="predicted"/>
<dbReference type="SUPFAM" id="SSF46785">
    <property type="entry name" value="Winged helix' DNA-binding domain"/>
    <property type="match status" value="1"/>
</dbReference>
<keyword evidence="3" id="KW-1185">Reference proteome</keyword>
<dbReference type="PANTHER" id="PTHR36216:SF1">
    <property type="entry name" value="HTH ARSR-TYPE DOMAIN-CONTAINING PROTEIN"/>
    <property type="match status" value="1"/>
</dbReference>
<dbReference type="Gene3D" id="1.10.10.10">
    <property type="entry name" value="Winged helix-like DNA-binding domain superfamily/Winged helix DNA-binding domain"/>
    <property type="match status" value="1"/>
</dbReference>
<evidence type="ECO:0000313" key="3">
    <source>
        <dbReference type="Proteomes" id="UP000067434"/>
    </source>
</evidence>
<evidence type="ECO:0000313" key="2">
    <source>
        <dbReference type="EMBL" id="AKG38333.1"/>
    </source>
</evidence>
<dbReference type="PANTHER" id="PTHR36216">
    <property type="entry name" value="TRANSCRIPTIONAL REGULATOR, TRMB"/>
    <property type="match status" value="1"/>
</dbReference>
<dbReference type="EMBL" id="CP009961">
    <property type="protein sequence ID" value="AKG38333.1"/>
    <property type="molecule type" value="Genomic_DNA"/>
</dbReference>
<dbReference type="Proteomes" id="UP000067434">
    <property type="component" value="Chromosome"/>
</dbReference>
<dbReference type="InterPro" id="IPR036388">
    <property type="entry name" value="WH-like_DNA-bd_sf"/>
</dbReference>